<dbReference type="InterPro" id="IPR008991">
    <property type="entry name" value="Translation_prot_SH3-like_sf"/>
</dbReference>
<dbReference type="CDD" id="cd06091">
    <property type="entry name" value="KOW_NusG"/>
    <property type="match status" value="1"/>
</dbReference>
<organism evidence="1 2">
    <name type="scientific">Heminiphilus faecis</name>
    <dbReference type="NCBI Taxonomy" id="2601703"/>
    <lineage>
        <taxon>Bacteria</taxon>
        <taxon>Pseudomonadati</taxon>
        <taxon>Bacteroidota</taxon>
        <taxon>Bacteroidia</taxon>
        <taxon>Bacteroidales</taxon>
        <taxon>Muribaculaceae</taxon>
        <taxon>Heminiphilus</taxon>
    </lineage>
</organism>
<comment type="caution">
    <text evidence="1">The sequence shown here is derived from an EMBL/GenBank/DDBJ whole genome shotgun (WGS) entry which is preliminary data.</text>
</comment>
<gene>
    <name evidence="1" type="ORF">AAK873_12490</name>
</gene>
<evidence type="ECO:0000313" key="2">
    <source>
        <dbReference type="Proteomes" id="UP001565200"/>
    </source>
</evidence>
<keyword evidence="2" id="KW-1185">Reference proteome</keyword>
<name>A0ABV4CYF9_9BACT</name>
<dbReference type="SUPFAM" id="SSF50104">
    <property type="entry name" value="Translation proteins SH3-like domain"/>
    <property type="match status" value="1"/>
</dbReference>
<proteinExistence type="predicted"/>
<dbReference type="Proteomes" id="UP001565200">
    <property type="component" value="Unassembled WGS sequence"/>
</dbReference>
<reference evidence="1 2" key="1">
    <citation type="submission" date="2024-03" db="EMBL/GenBank/DDBJ databases">
        <title>Mouse gut bacterial collection (mGBC) of GemPharmatech.</title>
        <authorList>
            <person name="He Y."/>
            <person name="Dong L."/>
            <person name="Wu D."/>
            <person name="Gao X."/>
            <person name="Lin Z."/>
        </authorList>
    </citation>
    <scope>NUCLEOTIDE SEQUENCE [LARGE SCALE GENOMIC DNA]</scope>
    <source>
        <strain evidence="1 2">54-13</strain>
    </source>
</reference>
<accession>A0ABV4CYF9</accession>
<sequence length="175" mass="20313">MNDLVHWYGVKSPKVFDTERCLTPLCECVYLPKVIRRDAEGHQLAPKALIAGLMFIRATEDTALRLEKDSHDPVNRLSPFWIYRNIAGDRIQAISEREMNLFRLLTVNDTTRCEVYRKDDFRTGDRVRIKSGPFEGYTGYARRIRRDKHVVVEIEGICAIALPFIHPDLLEKLPE</sequence>
<protein>
    <recommendedName>
        <fullName evidence="3">KOW domain-containing protein</fullName>
    </recommendedName>
</protein>
<dbReference type="Gene3D" id="2.30.30.30">
    <property type="match status" value="1"/>
</dbReference>
<evidence type="ECO:0000313" key="1">
    <source>
        <dbReference type="EMBL" id="MEY8246428.1"/>
    </source>
</evidence>
<evidence type="ECO:0008006" key="3">
    <source>
        <dbReference type="Google" id="ProtNLM"/>
    </source>
</evidence>
<dbReference type="EMBL" id="JBCLPP010000046">
    <property type="protein sequence ID" value="MEY8246428.1"/>
    <property type="molecule type" value="Genomic_DNA"/>
</dbReference>
<dbReference type="RefSeq" id="WP_148464185.1">
    <property type="nucleotide sequence ID" value="NZ_JBCLPP010000046.1"/>
</dbReference>
<dbReference type="InterPro" id="IPR014722">
    <property type="entry name" value="Rib_uL2_dom2"/>
</dbReference>